<dbReference type="Proteomes" id="UP001445335">
    <property type="component" value="Unassembled WGS sequence"/>
</dbReference>
<feature type="signal peptide" evidence="3">
    <location>
        <begin position="1"/>
        <end position="25"/>
    </location>
</feature>
<dbReference type="EMBL" id="JALJOU010000076">
    <property type="protein sequence ID" value="KAK9825193.1"/>
    <property type="molecule type" value="Genomic_DNA"/>
</dbReference>
<accession>A0AAW1QV94</accession>
<name>A0AAW1QV94_9CHLO</name>
<dbReference type="InterPro" id="IPR004827">
    <property type="entry name" value="bZIP"/>
</dbReference>
<dbReference type="PROSITE" id="PS00036">
    <property type="entry name" value="BZIP_BASIC"/>
    <property type="match status" value="1"/>
</dbReference>
<feature type="region of interest" description="Disordered" evidence="2">
    <location>
        <begin position="328"/>
        <end position="461"/>
    </location>
</feature>
<dbReference type="InterPro" id="IPR046347">
    <property type="entry name" value="bZIP_sf"/>
</dbReference>
<sequence length="659" mass="65391">MLQAWRGHAVSARMSALASLAAVAAEETAADQAAAVAAAEAAASAAVPAPAPELPTATLLQRLPSVASAPAPAASVMSPVASALLLGLRQLSDQAHKRPAASAAAPAPAAFGDVFAALRSQKAAARSAASAAAAAAAANPLRAALDTLGPRRASATGPLSAYGTLAGVRGGGGAESAASARSGALGARLAPPLCATPAGAPATSPPGEWVEAQSARIDMQRVMWPGLPQPRRAAARAGDPGSGESALVEMAQVEWPAPRMPTAASNSLPIGDPVLRHILPPTPGALSAGGGGSAAAAAAANAAAAVATAAMGGDWARLSARLALLGQQPREQSGETDSANASGSCEGDAGARRRRGPLPGAGGAPKAWGTPPADAPHPWARELISKRSLSHPGAVPTAKRPRSGPRVSTQTAQAAAPIQAATPEPARVQPETPSPAAPAPALRAAATAAPPAAAPPLRRGRNASAAAAGAALETLAEAGDAAERGAGGDGGVADAGLRAIMDVALAEQEGAAIEKAAAAAGAAAAAAVAAAEDDGGGAEPRTQSEGEGLEGGERLTEEEKRERRRRSNRVSARRARQRKAMDLAALQQLVAEMAQESRQLRQRVADLAATNSVLVASIPNLSQRHKEAMAENEALRAEVRRLRAAPCQFAGPTGMLRPI</sequence>
<organism evidence="5 6">
    <name type="scientific">Elliptochloris bilobata</name>
    <dbReference type="NCBI Taxonomy" id="381761"/>
    <lineage>
        <taxon>Eukaryota</taxon>
        <taxon>Viridiplantae</taxon>
        <taxon>Chlorophyta</taxon>
        <taxon>core chlorophytes</taxon>
        <taxon>Trebouxiophyceae</taxon>
        <taxon>Trebouxiophyceae incertae sedis</taxon>
        <taxon>Elliptochloris clade</taxon>
        <taxon>Elliptochloris</taxon>
    </lineage>
</organism>
<evidence type="ECO:0000259" key="4">
    <source>
        <dbReference type="PROSITE" id="PS50217"/>
    </source>
</evidence>
<feature type="compositionally biased region" description="Basic and acidic residues" evidence="2">
    <location>
        <begin position="551"/>
        <end position="561"/>
    </location>
</feature>
<evidence type="ECO:0000313" key="5">
    <source>
        <dbReference type="EMBL" id="KAK9825193.1"/>
    </source>
</evidence>
<protein>
    <recommendedName>
        <fullName evidence="4">BZIP domain-containing protein</fullName>
    </recommendedName>
</protein>
<feature type="compositionally biased region" description="Basic residues" evidence="2">
    <location>
        <begin position="562"/>
        <end position="576"/>
    </location>
</feature>
<dbReference type="SMART" id="SM00338">
    <property type="entry name" value="BRLZ"/>
    <property type="match status" value="1"/>
</dbReference>
<gene>
    <name evidence="5" type="ORF">WJX81_005927</name>
</gene>
<dbReference type="SUPFAM" id="SSF57959">
    <property type="entry name" value="Leucine zipper domain"/>
    <property type="match status" value="1"/>
</dbReference>
<evidence type="ECO:0000256" key="2">
    <source>
        <dbReference type="SAM" id="MobiDB-lite"/>
    </source>
</evidence>
<feature type="compositionally biased region" description="Polar residues" evidence="2">
    <location>
        <begin position="329"/>
        <end position="343"/>
    </location>
</feature>
<dbReference type="Gene3D" id="1.20.5.170">
    <property type="match status" value="1"/>
</dbReference>
<comment type="caution">
    <text evidence="5">The sequence shown here is derived from an EMBL/GenBank/DDBJ whole genome shotgun (WGS) entry which is preliminary data.</text>
</comment>
<dbReference type="Pfam" id="PF00170">
    <property type="entry name" value="bZIP_1"/>
    <property type="match status" value="1"/>
</dbReference>
<evidence type="ECO:0000256" key="3">
    <source>
        <dbReference type="SAM" id="SignalP"/>
    </source>
</evidence>
<feature type="coiled-coil region" evidence="1">
    <location>
        <begin position="583"/>
        <end position="645"/>
    </location>
</feature>
<evidence type="ECO:0000313" key="6">
    <source>
        <dbReference type="Proteomes" id="UP001445335"/>
    </source>
</evidence>
<feature type="compositionally biased region" description="Low complexity" evidence="2">
    <location>
        <begin position="409"/>
        <end position="426"/>
    </location>
</feature>
<evidence type="ECO:0000256" key="1">
    <source>
        <dbReference type="SAM" id="Coils"/>
    </source>
</evidence>
<dbReference type="PROSITE" id="PS50217">
    <property type="entry name" value="BZIP"/>
    <property type="match status" value="1"/>
</dbReference>
<feature type="region of interest" description="Disordered" evidence="2">
    <location>
        <begin position="531"/>
        <end position="576"/>
    </location>
</feature>
<feature type="compositionally biased region" description="Low complexity" evidence="2">
    <location>
        <begin position="439"/>
        <end position="461"/>
    </location>
</feature>
<feature type="chain" id="PRO_5043418818" description="BZIP domain-containing protein" evidence="3">
    <location>
        <begin position="26"/>
        <end position="659"/>
    </location>
</feature>
<reference evidence="5 6" key="1">
    <citation type="journal article" date="2024" name="Nat. Commun.">
        <title>Phylogenomics reveals the evolutionary origins of lichenization in chlorophyte algae.</title>
        <authorList>
            <person name="Puginier C."/>
            <person name="Libourel C."/>
            <person name="Otte J."/>
            <person name="Skaloud P."/>
            <person name="Haon M."/>
            <person name="Grisel S."/>
            <person name="Petersen M."/>
            <person name="Berrin J.G."/>
            <person name="Delaux P.M."/>
            <person name="Dal Grande F."/>
            <person name="Keller J."/>
        </authorList>
    </citation>
    <scope>NUCLEOTIDE SEQUENCE [LARGE SCALE GENOMIC DNA]</scope>
    <source>
        <strain evidence="5 6">SAG 245.80</strain>
    </source>
</reference>
<feature type="domain" description="BZIP" evidence="4">
    <location>
        <begin position="558"/>
        <end position="607"/>
    </location>
</feature>
<keyword evidence="6" id="KW-1185">Reference proteome</keyword>
<dbReference type="AlphaFoldDB" id="A0AAW1QV94"/>
<proteinExistence type="predicted"/>
<dbReference type="GO" id="GO:0003700">
    <property type="term" value="F:DNA-binding transcription factor activity"/>
    <property type="evidence" value="ECO:0007669"/>
    <property type="project" value="InterPro"/>
</dbReference>
<keyword evidence="1" id="KW-0175">Coiled coil</keyword>
<keyword evidence="3" id="KW-0732">Signal</keyword>